<protein>
    <submittedName>
        <fullName evidence="2">Uncharacterized protein</fullName>
    </submittedName>
</protein>
<keyword evidence="3" id="KW-1185">Reference proteome</keyword>
<dbReference type="Proteomes" id="UP000291117">
    <property type="component" value="Unassembled WGS sequence"/>
</dbReference>
<proteinExistence type="predicted"/>
<evidence type="ECO:0000256" key="1">
    <source>
        <dbReference type="SAM" id="SignalP"/>
    </source>
</evidence>
<name>A0A4V2MKV2_9SPHI</name>
<keyword evidence="1" id="KW-0732">Signal</keyword>
<organism evidence="2 3">
    <name type="scientific">Pedobacter hiemivivus</name>
    <dbReference type="NCBI Taxonomy" id="2530454"/>
    <lineage>
        <taxon>Bacteria</taxon>
        <taxon>Pseudomonadati</taxon>
        <taxon>Bacteroidota</taxon>
        <taxon>Sphingobacteriia</taxon>
        <taxon>Sphingobacteriales</taxon>
        <taxon>Sphingobacteriaceae</taxon>
        <taxon>Pedobacter</taxon>
    </lineage>
</organism>
<dbReference type="EMBL" id="SJSM01000001">
    <property type="protein sequence ID" value="TCC99566.1"/>
    <property type="molecule type" value="Genomic_DNA"/>
</dbReference>
<gene>
    <name evidence="2" type="ORF">EZ444_02505</name>
</gene>
<feature type="chain" id="PRO_5021006918" evidence="1">
    <location>
        <begin position="24"/>
        <end position="75"/>
    </location>
</feature>
<reference evidence="2 3" key="1">
    <citation type="submission" date="2019-02" db="EMBL/GenBank/DDBJ databases">
        <title>Pedobacter sp. RP-3-8 sp. nov., isolated from Arctic soil.</title>
        <authorList>
            <person name="Dahal R.H."/>
        </authorList>
    </citation>
    <scope>NUCLEOTIDE SEQUENCE [LARGE SCALE GENOMIC DNA]</scope>
    <source>
        <strain evidence="2 3">RP-3-8</strain>
    </source>
</reference>
<evidence type="ECO:0000313" key="2">
    <source>
        <dbReference type="EMBL" id="TCC99566.1"/>
    </source>
</evidence>
<accession>A0A4V2MKV2</accession>
<feature type="signal peptide" evidence="1">
    <location>
        <begin position="1"/>
        <end position="23"/>
    </location>
</feature>
<dbReference type="RefSeq" id="WP_131606897.1">
    <property type="nucleotide sequence ID" value="NZ_SJSM01000001.1"/>
</dbReference>
<evidence type="ECO:0000313" key="3">
    <source>
        <dbReference type="Proteomes" id="UP000291117"/>
    </source>
</evidence>
<sequence length="75" mass="8449">MKKYFFPALVAIAAFGGALKVNAQYSGYLADGTPRNCTFSLGHPCDFLVFYDSPIEPRNQINPSIYEDFFYQITP</sequence>
<dbReference type="AlphaFoldDB" id="A0A4V2MKV2"/>
<comment type="caution">
    <text evidence="2">The sequence shown here is derived from an EMBL/GenBank/DDBJ whole genome shotgun (WGS) entry which is preliminary data.</text>
</comment>